<protein>
    <submittedName>
        <fullName evidence="1">Uncharacterized protein</fullName>
    </submittedName>
</protein>
<gene>
    <name evidence="1" type="ORF">LCGC14_2203900</name>
</gene>
<reference evidence="1" key="1">
    <citation type="journal article" date="2015" name="Nature">
        <title>Complex archaea that bridge the gap between prokaryotes and eukaryotes.</title>
        <authorList>
            <person name="Spang A."/>
            <person name="Saw J.H."/>
            <person name="Jorgensen S.L."/>
            <person name="Zaremba-Niedzwiedzka K."/>
            <person name="Martijn J."/>
            <person name="Lind A.E."/>
            <person name="van Eijk R."/>
            <person name="Schleper C."/>
            <person name="Guy L."/>
            <person name="Ettema T.J."/>
        </authorList>
    </citation>
    <scope>NUCLEOTIDE SEQUENCE</scope>
</reference>
<organism evidence="1">
    <name type="scientific">marine sediment metagenome</name>
    <dbReference type="NCBI Taxonomy" id="412755"/>
    <lineage>
        <taxon>unclassified sequences</taxon>
        <taxon>metagenomes</taxon>
        <taxon>ecological metagenomes</taxon>
    </lineage>
</organism>
<proteinExistence type="predicted"/>
<dbReference type="EMBL" id="LAZR01029101">
    <property type="protein sequence ID" value="KKL60580.1"/>
    <property type="molecule type" value="Genomic_DNA"/>
</dbReference>
<evidence type="ECO:0000313" key="1">
    <source>
        <dbReference type="EMBL" id="KKL60580.1"/>
    </source>
</evidence>
<sequence>MPRYVTGFSTGDRFVKIVLSGGRQEEFHIGDEWPLGDTDEFLPGFKELDGTSITIFRKKVGIKTPNASGICAEHVTHFDVMAHLNEKHHHLIRPCRIEFGNLTISGPVLGEVWKFGVWDAKIDCGHKRYATVKVHVVENKGTQSNPKRSEILDNIDRAVQALRKEV</sequence>
<comment type="caution">
    <text evidence="1">The sequence shown here is derived from an EMBL/GenBank/DDBJ whole genome shotgun (WGS) entry which is preliminary data.</text>
</comment>
<accession>A0A0F9FT92</accession>
<name>A0A0F9FT92_9ZZZZ</name>
<dbReference type="AlphaFoldDB" id="A0A0F9FT92"/>